<evidence type="ECO:0000313" key="1">
    <source>
        <dbReference type="EMBL" id="KAK8482263.1"/>
    </source>
</evidence>
<dbReference type="EMBL" id="JBBPBN010000805">
    <property type="protein sequence ID" value="KAK8482263.1"/>
    <property type="molecule type" value="Genomic_DNA"/>
</dbReference>
<dbReference type="Proteomes" id="UP001396334">
    <property type="component" value="Unassembled WGS sequence"/>
</dbReference>
<protein>
    <submittedName>
        <fullName evidence="1">Uncharacterized protein</fullName>
    </submittedName>
</protein>
<proteinExistence type="predicted"/>
<accession>A0ABR1ZNL9</accession>
<name>A0ABR1ZNL9_9ROSI</name>
<keyword evidence="2" id="KW-1185">Reference proteome</keyword>
<reference evidence="1 2" key="1">
    <citation type="journal article" date="2024" name="G3 (Bethesda)">
        <title>Genome assembly of Hibiscus sabdariffa L. provides insights into metabolisms of medicinal natural products.</title>
        <authorList>
            <person name="Kim T."/>
        </authorList>
    </citation>
    <scope>NUCLEOTIDE SEQUENCE [LARGE SCALE GENOMIC DNA]</scope>
    <source>
        <strain evidence="1">TK-2024</strain>
        <tissue evidence="1">Old leaves</tissue>
    </source>
</reference>
<sequence>MIKSTEAEKRDNTISVEDGFEVKEDPTTIAGPMNLLLTRMDQPKMEKPEATMVTKDGHILSFPIHGAFLRIGETLMRSLDDVPSDQEIPNSPLKMAPLKSPGWDGSGNSIWPLTDTWIPTVRPLCEYLKLEALLFPIGNFSDLLDGNGNWDRDKLCAIFQPDVAWIINNLCSRLLHSEGGIPRSSLFLSTLWQLWKSRNDLVFNSVMHPSDTKSCYHMGSLLFRNLPFFLVRVIITLRQKGWVIDIIWAAWDGNQAADTFVKTADSSALDVIHFLSLSEYL</sequence>
<evidence type="ECO:0000313" key="2">
    <source>
        <dbReference type="Proteomes" id="UP001396334"/>
    </source>
</evidence>
<gene>
    <name evidence="1" type="ORF">V6N11_047085</name>
</gene>
<comment type="caution">
    <text evidence="1">The sequence shown here is derived from an EMBL/GenBank/DDBJ whole genome shotgun (WGS) entry which is preliminary data.</text>
</comment>
<organism evidence="1 2">
    <name type="scientific">Hibiscus sabdariffa</name>
    <name type="common">roselle</name>
    <dbReference type="NCBI Taxonomy" id="183260"/>
    <lineage>
        <taxon>Eukaryota</taxon>
        <taxon>Viridiplantae</taxon>
        <taxon>Streptophyta</taxon>
        <taxon>Embryophyta</taxon>
        <taxon>Tracheophyta</taxon>
        <taxon>Spermatophyta</taxon>
        <taxon>Magnoliopsida</taxon>
        <taxon>eudicotyledons</taxon>
        <taxon>Gunneridae</taxon>
        <taxon>Pentapetalae</taxon>
        <taxon>rosids</taxon>
        <taxon>malvids</taxon>
        <taxon>Malvales</taxon>
        <taxon>Malvaceae</taxon>
        <taxon>Malvoideae</taxon>
        <taxon>Hibiscus</taxon>
    </lineage>
</organism>